<keyword evidence="7" id="KW-0067">ATP-binding</keyword>
<dbReference type="InterPro" id="IPR050482">
    <property type="entry name" value="Sensor_HK_TwoCompSys"/>
</dbReference>
<evidence type="ECO:0000256" key="4">
    <source>
        <dbReference type="ARBA" id="ARBA00022679"/>
    </source>
</evidence>
<evidence type="ECO:0000256" key="9">
    <source>
        <dbReference type="SAM" id="Phobius"/>
    </source>
</evidence>
<keyword evidence="9" id="KW-0812">Transmembrane</keyword>
<dbReference type="EMBL" id="JAVREL010000009">
    <property type="protein sequence ID" value="MDT0344294.1"/>
    <property type="molecule type" value="Genomic_DNA"/>
</dbReference>
<evidence type="ECO:0000256" key="3">
    <source>
        <dbReference type="ARBA" id="ARBA00022553"/>
    </source>
</evidence>
<feature type="transmembrane region" description="Helical" evidence="9">
    <location>
        <begin position="12"/>
        <end position="33"/>
    </location>
</feature>
<dbReference type="PANTHER" id="PTHR24421:SF10">
    <property type="entry name" value="NITRATE_NITRITE SENSOR PROTEIN NARQ"/>
    <property type="match status" value="1"/>
</dbReference>
<keyword evidence="3" id="KW-0597">Phosphoprotein</keyword>
<dbReference type="Proteomes" id="UP001183246">
    <property type="component" value="Unassembled WGS sequence"/>
</dbReference>
<dbReference type="PANTHER" id="PTHR24421">
    <property type="entry name" value="NITRATE/NITRITE SENSOR PROTEIN NARX-RELATED"/>
    <property type="match status" value="1"/>
</dbReference>
<comment type="caution">
    <text evidence="12">The sequence shown here is derived from an EMBL/GenBank/DDBJ whole genome shotgun (WGS) entry which is preliminary data.</text>
</comment>
<keyword evidence="9" id="KW-0472">Membrane</keyword>
<dbReference type="GO" id="GO:0016301">
    <property type="term" value="F:kinase activity"/>
    <property type="evidence" value="ECO:0007669"/>
    <property type="project" value="UniProtKB-KW"/>
</dbReference>
<dbReference type="Gene3D" id="1.20.5.1930">
    <property type="match status" value="1"/>
</dbReference>
<evidence type="ECO:0000259" key="11">
    <source>
        <dbReference type="Pfam" id="PF23539"/>
    </source>
</evidence>
<gene>
    <name evidence="12" type="ORF">RM590_16950</name>
</gene>
<accession>A0ABU2MT93</accession>
<dbReference type="EC" id="2.7.13.3" evidence="2"/>
<reference evidence="13" key="1">
    <citation type="submission" date="2023-07" db="EMBL/GenBank/DDBJ databases">
        <title>30 novel species of actinomycetes from the DSMZ collection.</title>
        <authorList>
            <person name="Nouioui I."/>
        </authorList>
    </citation>
    <scope>NUCLEOTIDE SEQUENCE [LARGE SCALE GENOMIC DNA]</scope>
    <source>
        <strain evidence="13">DSM 44938</strain>
    </source>
</reference>
<feature type="transmembrane region" description="Helical" evidence="9">
    <location>
        <begin position="129"/>
        <end position="150"/>
    </location>
</feature>
<dbReference type="Pfam" id="PF23539">
    <property type="entry name" value="DUF7134"/>
    <property type="match status" value="1"/>
</dbReference>
<sequence>MNRPRVYPRRNPAATDICGALLVFALCVVNIAVDSSLHGWAAVVPATVAVALSLGVALRRRLPERMLLLALAGCLAEILRDGALPAAALAVYAIICAVADRGARWAVRLALAGGLGVAVLAAVRDADAPGAAIKTTVALSVPIALAWALGYRTRCRRCYRTQLAERAAGLAQIRAARQRAAVAAQRIEICREMYDIAGHRVAGMVVQAEAAGRVLDSAPGKARQALTVIAGTGRESETELRRARGLLRGQD</sequence>
<comment type="catalytic activity">
    <reaction evidence="1">
        <text>ATP + protein L-histidine = ADP + protein N-phospho-L-histidine.</text>
        <dbReference type="EC" id="2.7.13.3"/>
    </reaction>
</comment>
<feature type="domain" description="DUF7134" evidence="11">
    <location>
        <begin position="9"/>
        <end position="157"/>
    </location>
</feature>
<evidence type="ECO:0000313" key="13">
    <source>
        <dbReference type="Proteomes" id="UP001183246"/>
    </source>
</evidence>
<evidence type="ECO:0000256" key="1">
    <source>
        <dbReference type="ARBA" id="ARBA00000085"/>
    </source>
</evidence>
<keyword evidence="8" id="KW-0902">Two-component regulatory system</keyword>
<evidence type="ECO:0000256" key="7">
    <source>
        <dbReference type="ARBA" id="ARBA00022840"/>
    </source>
</evidence>
<dbReference type="InterPro" id="IPR055558">
    <property type="entry name" value="DUF7134"/>
</dbReference>
<keyword evidence="6 12" id="KW-0418">Kinase</keyword>
<keyword evidence="4" id="KW-0808">Transferase</keyword>
<name>A0ABU2MT93_9ACTN</name>
<keyword evidence="13" id="KW-1185">Reference proteome</keyword>
<keyword evidence="9" id="KW-1133">Transmembrane helix</keyword>
<feature type="transmembrane region" description="Helical" evidence="9">
    <location>
        <begin position="105"/>
        <end position="123"/>
    </location>
</feature>
<dbReference type="RefSeq" id="WP_311705427.1">
    <property type="nucleotide sequence ID" value="NZ_JAVREL010000009.1"/>
</dbReference>
<dbReference type="InterPro" id="IPR011712">
    <property type="entry name" value="Sig_transdc_His_kin_sub3_dim/P"/>
</dbReference>
<keyword evidence="5" id="KW-0547">Nucleotide-binding</keyword>
<evidence type="ECO:0000256" key="2">
    <source>
        <dbReference type="ARBA" id="ARBA00012438"/>
    </source>
</evidence>
<organism evidence="12 13">
    <name type="scientific">Streptomyces litchfieldiae</name>
    <dbReference type="NCBI Taxonomy" id="3075543"/>
    <lineage>
        <taxon>Bacteria</taxon>
        <taxon>Bacillati</taxon>
        <taxon>Actinomycetota</taxon>
        <taxon>Actinomycetes</taxon>
        <taxon>Kitasatosporales</taxon>
        <taxon>Streptomycetaceae</taxon>
        <taxon>Streptomyces</taxon>
    </lineage>
</organism>
<dbReference type="Pfam" id="PF07730">
    <property type="entry name" value="HisKA_3"/>
    <property type="match status" value="1"/>
</dbReference>
<evidence type="ECO:0000256" key="8">
    <source>
        <dbReference type="ARBA" id="ARBA00023012"/>
    </source>
</evidence>
<evidence type="ECO:0000256" key="6">
    <source>
        <dbReference type="ARBA" id="ARBA00022777"/>
    </source>
</evidence>
<evidence type="ECO:0000256" key="5">
    <source>
        <dbReference type="ARBA" id="ARBA00022741"/>
    </source>
</evidence>
<protein>
    <recommendedName>
        <fullName evidence="2">histidine kinase</fullName>
        <ecNumber evidence="2">2.7.13.3</ecNumber>
    </recommendedName>
</protein>
<evidence type="ECO:0000259" key="10">
    <source>
        <dbReference type="Pfam" id="PF07730"/>
    </source>
</evidence>
<proteinExistence type="predicted"/>
<feature type="transmembrane region" description="Helical" evidence="9">
    <location>
        <begin position="39"/>
        <end position="58"/>
    </location>
</feature>
<evidence type="ECO:0000313" key="12">
    <source>
        <dbReference type="EMBL" id="MDT0344294.1"/>
    </source>
</evidence>
<feature type="domain" description="Signal transduction histidine kinase subgroup 3 dimerisation and phosphoacceptor" evidence="10">
    <location>
        <begin position="186"/>
        <end position="249"/>
    </location>
</feature>